<proteinExistence type="predicted"/>
<keyword evidence="2" id="KW-1185">Reference proteome</keyword>
<organism evidence="1 2">
    <name type="scientific">Pelagibaculum spongiae</name>
    <dbReference type="NCBI Taxonomy" id="2080658"/>
    <lineage>
        <taxon>Bacteria</taxon>
        <taxon>Pseudomonadati</taxon>
        <taxon>Pseudomonadota</taxon>
        <taxon>Gammaproteobacteria</taxon>
        <taxon>Oceanospirillales</taxon>
        <taxon>Pelagibaculum</taxon>
    </lineage>
</organism>
<sequence length="71" mass="7985">MSCRIDKTRCSREITSITGKQLPPTVNNMATQKLIYAVFFGRRNTKPYVVACEVLNLKVWSELNASGSGKY</sequence>
<dbReference type="AlphaFoldDB" id="A0A2V1GV73"/>
<evidence type="ECO:0000313" key="2">
    <source>
        <dbReference type="Proteomes" id="UP000244906"/>
    </source>
</evidence>
<gene>
    <name evidence="1" type="ORF">DC094_16200</name>
</gene>
<dbReference type="EMBL" id="QDDL01000007">
    <property type="protein sequence ID" value="PVZ66798.1"/>
    <property type="molecule type" value="Genomic_DNA"/>
</dbReference>
<protein>
    <submittedName>
        <fullName evidence="1">Uncharacterized protein</fullName>
    </submittedName>
</protein>
<comment type="caution">
    <text evidence="1">The sequence shown here is derived from an EMBL/GenBank/DDBJ whole genome shotgun (WGS) entry which is preliminary data.</text>
</comment>
<reference evidence="1 2" key="1">
    <citation type="submission" date="2018-04" db="EMBL/GenBank/DDBJ databases">
        <title>Thalassorhabdus spongiae gen. nov., sp. nov., isolated from a marine sponge in South-West Iceland.</title>
        <authorList>
            <person name="Knobloch S."/>
            <person name="Daussin A."/>
            <person name="Johannsson R."/>
            <person name="Marteinsson V.T."/>
        </authorList>
    </citation>
    <scope>NUCLEOTIDE SEQUENCE [LARGE SCALE GENOMIC DNA]</scope>
    <source>
        <strain evidence="1 2">Hp12</strain>
    </source>
</reference>
<evidence type="ECO:0000313" key="1">
    <source>
        <dbReference type="EMBL" id="PVZ66798.1"/>
    </source>
</evidence>
<name>A0A2V1GV73_9GAMM</name>
<accession>A0A2V1GV73</accession>
<dbReference type="Proteomes" id="UP000244906">
    <property type="component" value="Unassembled WGS sequence"/>
</dbReference>